<sequence>MTMSSKDQIVPVYHDAEVDDIENFLFDFEEYDKAKKYNEDILCSIVKAENKTETNSGVIRNVTSIFMMKDYSRNKALNKHKASNIPEETPLLSKSNVELNTIVNGLAALSINRVEQKEKEPHHKELPNQNKSTSQINKGITFNNADICLVEFTEKGSMNSSKYLKVELLDVNEYCNVRVFGKRKRNDDALKQLNHLKKEKKLICVSRKIKK</sequence>
<keyword evidence="3" id="KW-1185">Reference proteome</keyword>
<evidence type="ECO:0000256" key="1">
    <source>
        <dbReference type="SAM" id="MobiDB-lite"/>
    </source>
</evidence>
<accession>A0A9N9BXZ3</accession>
<reference evidence="2" key="1">
    <citation type="submission" date="2021-06" db="EMBL/GenBank/DDBJ databases">
        <authorList>
            <person name="Kallberg Y."/>
            <person name="Tangrot J."/>
            <person name="Rosling A."/>
        </authorList>
    </citation>
    <scope>NUCLEOTIDE SEQUENCE</scope>
    <source>
        <strain evidence="2">FL966</strain>
    </source>
</reference>
<evidence type="ECO:0000313" key="2">
    <source>
        <dbReference type="EMBL" id="CAG8582211.1"/>
    </source>
</evidence>
<protein>
    <submittedName>
        <fullName evidence="2">25160_t:CDS:1</fullName>
    </submittedName>
</protein>
<dbReference type="EMBL" id="CAJVQA010003743">
    <property type="protein sequence ID" value="CAG8582211.1"/>
    <property type="molecule type" value="Genomic_DNA"/>
</dbReference>
<evidence type="ECO:0000313" key="3">
    <source>
        <dbReference type="Proteomes" id="UP000789759"/>
    </source>
</evidence>
<dbReference type="Proteomes" id="UP000789759">
    <property type="component" value="Unassembled WGS sequence"/>
</dbReference>
<comment type="caution">
    <text evidence="2">The sequence shown here is derived from an EMBL/GenBank/DDBJ whole genome shotgun (WGS) entry which is preliminary data.</text>
</comment>
<organism evidence="2 3">
    <name type="scientific">Cetraspora pellucida</name>
    <dbReference type="NCBI Taxonomy" id="1433469"/>
    <lineage>
        <taxon>Eukaryota</taxon>
        <taxon>Fungi</taxon>
        <taxon>Fungi incertae sedis</taxon>
        <taxon>Mucoromycota</taxon>
        <taxon>Glomeromycotina</taxon>
        <taxon>Glomeromycetes</taxon>
        <taxon>Diversisporales</taxon>
        <taxon>Gigasporaceae</taxon>
        <taxon>Cetraspora</taxon>
    </lineage>
</organism>
<proteinExistence type="predicted"/>
<dbReference type="OrthoDB" id="2485510at2759"/>
<name>A0A9N9BXZ3_9GLOM</name>
<feature type="region of interest" description="Disordered" evidence="1">
    <location>
        <begin position="116"/>
        <end position="135"/>
    </location>
</feature>
<gene>
    <name evidence="2" type="ORF">CPELLU_LOCUS6143</name>
</gene>
<dbReference type="AlphaFoldDB" id="A0A9N9BXZ3"/>
<feature type="compositionally biased region" description="Basic and acidic residues" evidence="1">
    <location>
        <begin position="116"/>
        <end position="126"/>
    </location>
</feature>